<dbReference type="Gene3D" id="1.10.600.10">
    <property type="entry name" value="Farnesyl Diphosphate Synthase"/>
    <property type="match status" value="1"/>
</dbReference>
<gene>
    <name evidence="3" type="ORF">G7Z17_g3702</name>
</gene>
<dbReference type="Proteomes" id="UP000722485">
    <property type="component" value="Unassembled WGS sequence"/>
</dbReference>
<dbReference type="EMBL" id="JAANBB010000047">
    <property type="protein sequence ID" value="KAF7553349.1"/>
    <property type="molecule type" value="Genomic_DNA"/>
</dbReference>
<evidence type="ECO:0000313" key="3">
    <source>
        <dbReference type="EMBL" id="KAF7553349.1"/>
    </source>
</evidence>
<dbReference type="SUPFAM" id="SSF48576">
    <property type="entry name" value="Terpenoid synthases"/>
    <property type="match status" value="1"/>
</dbReference>
<accession>A0A9P5HIC0</accession>
<proteinExistence type="inferred from homology"/>
<evidence type="ECO:0000256" key="1">
    <source>
        <dbReference type="ARBA" id="ARBA00007946"/>
    </source>
</evidence>
<dbReference type="GO" id="GO:0016838">
    <property type="term" value="F:carbon-oxygen lyase activity, acting on phosphates"/>
    <property type="evidence" value="ECO:0007669"/>
    <property type="project" value="InterPro"/>
</dbReference>
<keyword evidence="2" id="KW-0456">Lyase</keyword>
<keyword evidence="4" id="KW-1185">Reference proteome</keyword>
<dbReference type="AlphaFoldDB" id="A0A9P5HIC0"/>
<name>A0A9P5HIC0_9HYPO</name>
<reference evidence="3" key="1">
    <citation type="submission" date="2020-03" db="EMBL/GenBank/DDBJ databases">
        <title>Draft Genome Sequence of Cylindrodendrum hubeiense.</title>
        <authorList>
            <person name="Buettner E."/>
            <person name="Kellner H."/>
        </authorList>
    </citation>
    <scope>NUCLEOTIDE SEQUENCE</scope>
    <source>
        <strain evidence="3">IHI 201604</strain>
    </source>
</reference>
<sequence length="319" mass="35523">MIGLNPNQSTSIRDIPGNVSSLSQLSTTLVSLVNLTGRLTTGKNLLGRANGFSGSQQEHSASQYEITKLQYESLLKRAIENIGVNLPVDPKPCTALTDQILARISVVTPNQTLARAASNVGAVLAINFYPSHNAEMKLLIGLYSAFLTILDDIGDTMADDIGQFRKRLVTREQQPALFELMAELFIEFDRVLPPYLANKVFSGVLSGLASLEVEYDRSAEFTGLASPSFPKYFRNMTGHSEVYAYFLLTSENFTMERLKHFLRAVPEIWNVTDEINDLMSFYKESIVDVERDTYHGDYSTTRAYRADIRGRRVAAKVGT</sequence>
<comment type="caution">
    <text evidence="3">The sequence shown here is derived from an EMBL/GenBank/DDBJ whole genome shotgun (WGS) entry which is preliminary data.</text>
</comment>
<dbReference type="InterPro" id="IPR008949">
    <property type="entry name" value="Isoprenoid_synthase_dom_sf"/>
</dbReference>
<dbReference type="OrthoDB" id="2998174at2759"/>
<comment type="similarity">
    <text evidence="1">Belongs to the trichodiene synthase family.</text>
</comment>
<dbReference type="InterPro" id="IPR024652">
    <property type="entry name" value="Trichodiene_synth"/>
</dbReference>
<evidence type="ECO:0000313" key="4">
    <source>
        <dbReference type="Proteomes" id="UP000722485"/>
    </source>
</evidence>
<protein>
    <submittedName>
        <fullName evidence="3">Uncharacterized protein</fullName>
    </submittedName>
</protein>
<evidence type="ECO:0000256" key="2">
    <source>
        <dbReference type="ARBA" id="ARBA00023239"/>
    </source>
</evidence>
<dbReference type="Pfam" id="PF06330">
    <property type="entry name" value="TRI5"/>
    <property type="match status" value="1"/>
</dbReference>
<organism evidence="3 4">
    <name type="scientific">Cylindrodendrum hubeiense</name>
    <dbReference type="NCBI Taxonomy" id="595255"/>
    <lineage>
        <taxon>Eukaryota</taxon>
        <taxon>Fungi</taxon>
        <taxon>Dikarya</taxon>
        <taxon>Ascomycota</taxon>
        <taxon>Pezizomycotina</taxon>
        <taxon>Sordariomycetes</taxon>
        <taxon>Hypocreomycetidae</taxon>
        <taxon>Hypocreales</taxon>
        <taxon>Nectriaceae</taxon>
        <taxon>Cylindrodendrum</taxon>
    </lineage>
</organism>